<dbReference type="EMBL" id="JAKFHA010000021">
    <property type="protein sequence ID" value="MCF2531098.1"/>
    <property type="molecule type" value="Genomic_DNA"/>
</dbReference>
<dbReference type="Proteomes" id="UP001165378">
    <property type="component" value="Unassembled WGS sequence"/>
</dbReference>
<dbReference type="Gene3D" id="3.30.1540.10">
    <property type="entry name" value="formyl-coa transferase, domain 3"/>
    <property type="match status" value="1"/>
</dbReference>
<dbReference type="InterPro" id="IPR044855">
    <property type="entry name" value="CoA-Trfase_III_dom3_sf"/>
</dbReference>
<dbReference type="Gene3D" id="3.40.50.10540">
    <property type="entry name" value="Crotonobetainyl-coa:carnitine coa-transferase, domain 1"/>
    <property type="match status" value="1"/>
</dbReference>
<dbReference type="Pfam" id="PF02515">
    <property type="entry name" value="CoA_transf_3"/>
    <property type="match status" value="1"/>
</dbReference>
<dbReference type="GO" id="GO:0008410">
    <property type="term" value="F:CoA-transferase activity"/>
    <property type="evidence" value="ECO:0007669"/>
    <property type="project" value="TreeGrafter"/>
</dbReference>
<proteinExistence type="predicted"/>
<evidence type="ECO:0000313" key="3">
    <source>
        <dbReference type="Proteomes" id="UP001165378"/>
    </source>
</evidence>
<accession>A0AA41Q3Y5</accession>
<evidence type="ECO:0000313" key="2">
    <source>
        <dbReference type="EMBL" id="MCF2531098.1"/>
    </source>
</evidence>
<comment type="caution">
    <text evidence="2">The sequence shown here is derived from an EMBL/GenBank/DDBJ whole genome shotgun (WGS) entry which is preliminary data.</text>
</comment>
<dbReference type="PANTHER" id="PTHR48207">
    <property type="entry name" value="SUCCINATE--HYDROXYMETHYLGLUTARATE COA-TRANSFERASE"/>
    <property type="match status" value="1"/>
</dbReference>
<organism evidence="2 3">
    <name type="scientific">Yinghuangia soli</name>
    <dbReference type="NCBI Taxonomy" id="2908204"/>
    <lineage>
        <taxon>Bacteria</taxon>
        <taxon>Bacillati</taxon>
        <taxon>Actinomycetota</taxon>
        <taxon>Actinomycetes</taxon>
        <taxon>Kitasatosporales</taxon>
        <taxon>Streptomycetaceae</taxon>
        <taxon>Yinghuangia</taxon>
    </lineage>
</organism>
<keyword evidence="3" id="KW-1185">Reference proteome</keyword>
<dbReference type="RefSeq" id="WP_235055767.1">
    <property type="nucleotide sequence ID" value="NZ_JAKFHA010000021.1"/>
</dbReference>
<dbReference type="AlphaFoldDB" id="A0AA41Q3Y5"/>
<dbReference type="InterPro" id="IPR023606">
    <property type="entry name" value="CoA-Trfase_III_dom_1_sf"/>
</dbReference>
<gene>
    <name evidence="2" type="ORF">LZ495_28320</name>
</gene>
<evidence type="ECO:0000256" key="1">
    <source>
        <dbReference type="ARBA" id="ARBA00022679"/>
    </source>
</evidence>
<dbReference type="PANTHER" id="PTHR48207:SF3">
    <property type="entry name" value="SUCCINATE--HYDROXYMETHYLGLUTARATE COA-TRANSFERASE"/>
    <property type="match status" value="1"/>
</dbReference>
<dbReference type="InterPro" id="IPR003673">
    <property type="entry name" value="CoA-Trfase_fam_III"/>
</dbReference>
<name>A0AA41Q3Y5_9ACTN</name>
<keyword evidence="1 2" id="KW-0808">Transferase</keyword>
<reference evidence="2" key="1">
    <citation type="submission" date="2022-01" db="EMBL/GenBank/DDBJ databases">
        <title>Genome-Based Taxonomic Classification of the Phylum Actinobacteria.</title>
        <authorList>
            <person name="Gao Y."/>
        </authorList>
    </citation>
    <scope>NUCLEOTIDE SEQUENCE</scope>
    <source>
        <strain evidence="2">KLBMP 8922</strain>
    </source>
</reference>
<dbReference type="InterPro" id="IPR050483">
    <property type="entry name" value="CoA-transferase_III_domain"/>
</dbReference>
<dbReference type="SUPFAM" id="SSF89796">
    <property type="entry name" value="CoA-transferase family III (CaiB/BaiF)"/>
    <property type="match status" value="1"/>
</dbReference>
<protein>
    <submittedName>
        <fullName evidence="2">CoA transferase</fullName>
    </submittedName>
</protein>
<sequence>MTWPEDTETHDPTLPLAGVRVLDLSRVLAGPLAATVLADLGADVIKVEAPEGDETRRWGPPFHGADAAYYLAINRNRRAMVLDLREPADLDVVKSLAAECDVVIENFLPRQLMSLGLDAVRDSSPHAVWVSIRGASSSGPLGDLPGYDAMAQARSGIMSVTGHELTGPTKVGFPVVDVVTGLYAAIGALGALLGRHADQGRRAARVEVPLFECGVSALINQAANHLVGGAVPGLIGNLHPNVAPYGPMPTADGQIVIGATSNRQFAALCAAVGRPALADDPQFADNASRLAHRVKLDDLLAATFVREPTKVWEAELGRAAVACAPVNRLDEVFLEDQVSAAGLVQTAKHPHGEVKLVASPLRIDGQRPPIRRAPPLLGEHTAAIRDALGVVAPPG</sequence>